<dbReference type="PANTHER" id="PTHR36172">
    <property type="match status" value="1"/>
</dbReference>
<dbReference type="InterPro" id="IPR048046">
    <property type="entry name" value="Transpos_IS607"/>
</dbReference>
<dbReference type="PANTHER" id="PTHR36172:SF1">
    <property type="entry name" value="RESOLVASE-RELATED"/>
    <property type="match status" value="1"/>
</dbReference>
<dbReference type="Pfam" id="PF13411">
    <property type="entry name" value="MerR_1"/>
    <property type="match status" value="1"/>
</dbReference>
<dbReference type="CDD" id="cd04761">
    <property type="entry name" value="HTH_MerR-SF"/>
    <property type="match status" value="1"/>
</dbReference>
<dbReference type="AlphaFoldDB" id="B7KG17"/>
<dbReference type="HOGENOM" id="CLU_082093_0_1_3"/>
<dbReference type="InterPro" id="IPR006119">
    <property type="entry name" value="Resolv_N"/>
</dbReference>
<dbReference type="eggNOG" id="COG2452">
    <property type="taxonomic scope" value="Bacteria"/>
</dbReference>
<dbReference type="KEGG" id="cyc:PCC7424_0754"/>
<dbReference type="SUPFAM" id="SSF46955">
    <property type="entry name" value="Putative DNA-binding domain"/>
    <property type="match status" value="1"/>
</dbReference>
<name>B7KG17_GLOC7</name>
<evidence type="ECO:0000259" key="1">
    <source>
        <dbReference type="PROSITE" id="PS50937"/>
    </source>
</evidence>
<dbReference type="SMART" id="SM00857">
    <property type="entry name" value="Resolvase"/>
    <property type="match status" value="1"/>
</dbReference>
<evidence type="ECO:0000313" key="3">
    <source>
        <dbReference type="EMBL" id="ACK69210.1"/>
    </source>
</evidence>
<keyword evidence="4" id="KW-1185">Reference proteome</keyword>
<reference evidence="4" key="1">
    <citation type="journal article" date="2011" name="MBio">
        <title>Novel metabolic attributes of the genus Cyanothece, comprising a group of unicellular nitrogen-fixing Cyanobacteria.</title>
        <authorList>
            <person name="Bandyopadhyay A."/>
            <person name="Elvitigala T."/>
            <person name="Welsh E."/>
            <person name="Stockel J."/>
            <person name="Liberton M."/>
            <person name="Min H."/>
            <person name="Sherman L.A."/>
            <person name="Pakrasi H.B."/>
        </authorList>
    </citation>
    <scope>NUCLEOTIDE SEQUENCE [LARGE SCALE GENOMIC DNA]</scope>
    <source>
        <strain evidence="4">PCC 7424</strain>
    </source>
</reference>
<sequence length="207" mass="24352">MEKRYKPGEFALKINRSVGTLRLWDRSGKLPAKRLPSGQRYYTEEDLNKALRLDRPLIKKKIIVYTRVSSPKQKQDLIRQSEAMEQFCLARGYIIDEVIEEIGGGLNYTRPQFLRLMKMIENREVKILVIAFKDRLCRFGFEYFEYFLTTHEGKLVIANAQTLSPQQELIEDLMAVIHSFSSRLYGLRKYKKEISKIISEPEPTEIR</sequence>
<dbReference type="InterPro" id="IPR041718">
    <property type="entry name" value="IS607_transposase-like"/>
</dbReference>
<dbReference type="InterPro" id="IPR009061">
    <property type="entry name" value="DNA-bd_dom_put_sf"/>
</dbReference>
<dbReference type="EMBL" id="CP001291">
    <property type="protein sequence ID" value="ACK69210.1"/>
    <property type="molecule type" value="Genomic_DNA"/>
</dbReference>
<dbReference type="Gene3D" id="1.10.1660.10">
    <property type="match status" value="1"/>
</dbReference>
<dbReference type="Gene3D" id="1.10.287.2170">
    <property type="match status" value="1"/>
</dbReference>
<feature type="domain" description="HTH merR-type" evidence="1">
    <location>
        <begin position="4"/>
        <end position="47"/>
    </location>
</feature>
<dbReference type="FunFam" id="3.40.50.1390:FF:000002">
    <property type="entry name" value="ORF1 in transposon ISC1904"/>
    <property type="match status" value="1"/>
</dbReference>
<dbReference type="Gene3D" id="3.40.50.1390">
    <property type="entry name" value="Resolvase, N-terminal catalytic domain"/>
    <property type="match status" value="1"/>
</dbReference>
<dbReference type="GO" id="GO:0006355">
    <property type="term" value="P:regulation of DNA-templated transcription"/>
    <property type="evidence" value="ECO:0007669"/>
    <property type="project" value="InterPro"/>
</dbReference>
<dbReference type="OrthoDB" id="460054at2"/>
<dbReference type="NCBIfam" id="NF033518">
    <property type="entry name" value="transpos_IS607"/>
    <property type="match status" value="1"/>
</dbReference>
<dbReference type="STRING" id="65393.PCC7424_0754"/>
<dbReference type="SUPFAM" id="SSF53041">
    <property type="entry name" value="Resolvase-like"/>
    <property type="match status" value="1"/>
</dbReference>
<proteinExistence type="predicted"/>
<dbReference type="SMART" id="SM00422">
    <property type="entry name" value="HTH_MERR"/>
    <property type="match status" value="1"/>
</dbReference>
<dbReference type="InterPro" id="IPR036162">
    <property type="entry name" value="Resolvase-like_N_sf"/>
</dbReference>
<dbReference type="PROSITE" id="PS50937">
    <property type="entry name" value="HTH_MERR_2"/>
    <property type="match status" value="1"/>
</dbReference>
<dbReference type="Pfam" id="PF00239">
    <property type="entry name" value="Resolvase"/>
    <property type="match status" value="1"/>
</dbReference>
<dbReference type="PROSITE" id="PS51736">
    <property type="entry name" value="RECOMBINASES_3"/>
    <property type="match status" value="1"/>
</dbReference>
<dbReference type="GO" id="GO:0003677">
    <property type="term" value="F:DNA binding"/>
    <property type="evidence" value="ECO:0007669"/>
    <property type="project" value="InterPro"/>
</dbReference>
<dbReference type="InterPro" id="IPR051491">
    <property type="entry name" value="Recombinase/Transposase-rel"/>
</dbReference>
<organism evidence="3 4">
    <name type="scientific">Gloeothece citriformis (strain PCC 7424)</name>
    <name type="common">Cyanothece sp. (strain PCC 7424)</name>
    <dbReference type="NCBI Taxonomy" id="65393"/>
    <lineage>
        <taxon>Bacteria</taxon>
        <taxon>Bacillati</taxon>
        <taxon>Cyanobacteriota</taxon>
        <taxon>Cyanophyceae</taxon>
        <taxon>Oscillatoriophycideae</taxon>
        <taxon>Chroococcales</taxon>
        <taxon>Aphanothecaceae</taxon>
        <taxon>Gloeothece</taxon>
        <taxon>Gloeothece citriformis</taxon>
    </lineage>
</organism>
<gene>
    <name evidence="3" type="ordered locus">PCC7424_0754</name>
</gene>
<accession>B7KG17</accession>
<dbReference type="CDD" id="cd03769">
    <property type="entry name" value="SR_IS607_transposase_like"/>
    <property type="match status" value="1"/>
</dbReference>
<dbReference type="Proteomes" id="UP000002384">
    <property type="component" value="Chromosome"/>
</dbReference>
<dbReference type="RefSeq" id="WP_012598157.1">
    <property type="nucleotide sequence ID" value="NC_011729.1"/>
</dbReference>
<feature type="domain" description="Resolvase/invertase-type recombinase catalytic" evidence="2">
    <location>
        <begin position="61"/>
        <end position="204"/>
    </location>
</feature>
<protein>
    <submittedName>
        <fullName evidence="3">Resolvase domain protein</fullName>
    </submittedName>
</protein>
<evidence type="ECO:0000313" key="4">
    <source>
        <dbReference type="Proteomes" id="UP000002384"/>
    </source>
</evidence>
<evidence type="ECO:0000259" key="2">
    <source>
        <dbReference type="PROSITE" id="PS51736"/>
    </source>
</evidence>
<dbReference type="InterPro" id="IPR000551">
    <property type="entry name" value="MerR-type_HTH_dom"/>
</dbReference>
<dbReference type="GO" id="GO:0000150">
    <property type="term" value="F:DNA strand exchange activity"/>
    <property type="evidence" value="ECO:0007669"/>
    <property type="project" value="InterPro"/>
</dbReference>